<evidence type="ECO:0000256" key="10">
    <source>
        <dbReference type="SAM" id="MobiDB-lite"/>
    </source>
</evidence>
<dbReference type="InterPro" id="IPR036429">
    <property type="entry name" value="SpoA-like_sf"/>
</dbReference>
<dbReference type="Pfam" id="PF02154">
    <property type="entry name" value="FliM"/>
    <property type="match status" value="1"/>
</dbReference>
<evidence type="ECO:0000256" key="7">
    <source>
        <dbReference type="ARBA" id="ARBA00022779"/>
    </source>
</evidence>
<keyword evidence="12" id="KW-0282">Flagellum</keyword>
<feature type="compositionally biased region" description="Basic and acidic residues" evidence="10">
    <location>
        <begin position="10"/>
        <end position="20"/>
    </location>
</feature>
<dbReference type="PANTHER" id="PTHR30034:SF6">
    <property type="entry name" value="YOP PROTEINS TRANSLOCATION PROTEIN Q"/>
    <property type="match status" value="1"/>
</dbReference>
<organism evidence="12 13">
    <name type="scientific">Leifsonia stereocauli</name>
    <dbReference type="NCBI Taxonomy" id="3134136"/>
    <lineage>
        <taxon>Bacteria</taxon>
        <taxon>Bacillati</taxon>
        <taxon>Actinomycetota</taxon>
        <taxon>Actinomycetes</taxon>
        <taxon>Micrococcales</taxon>
        <taxon>Microbacteriaceae</taxon>
        <taxon>Leifsonia</taxon>
    </lineage>
</organism>
<feature type="region of interest" description="Disordered" evidence="10">
    <location>
        <begin position="1"/>
        <end position="20"/>
    </location>
</feature>
<dbReference type="CDD" id="cd17908">
    <property type="entry name" value="FliM"/>
    <property type="match status" value="1"/>
</dbReference>
<keyword evidence="13" id="KW-1185">Reference proteome</keyword>
<keyword evidence="6" id="KW-0145">Chemotaxis</keyword>
<sequence length="300" mass="32354">MLHVTPQDLRTTRERTAEPYDFRRPTSLAREQSRMLELAFETFARAWGTQMTARVRVLSHATCHRVVMQSYDEYSASLPSTTAMVLCTIGDTDAKAVVQFPASDALAWVHHMLGGHAGESFPERTFTPIELALVRRILDDALEDLQYALGALLVAPIAVDGVQYNSQFAQAAPTTELMIIAEFALTVGERETRATVALPAASLLPRLGSGLGSASTTNARSLVEAQVQTVPVDVSLRLAEAPIRPGDVLGLAVGDLIPLPHPEHRPLQLSVNGEVLADAAVGTSGSRRALVVVSMKESPR</sequence>
<dbReference type="PIRSF" id="PIRSF002888">
    <property type="entry name" value="FliM"/>
    <property type="match status" value="1"/>
</dbReference>
<keyword evidence="9" id="KW-0975">Bacterial flagellum</keyword>
<evidence type="ECO:0000256" key="5">
    <source>
        <dbReference type="ARBA" id="ARBA00022475"/>
    </source>
</evidence>
<dbReference type="EMBL" id="JBCLVG010000001">
    <property type="protein sequence ID" value="MEN1946200.1"/>
    <property type="molecule type" value="Genomic_DNA"/>
</dbReference>
<evidence type="ECO:0000313" key="13">
    <source>
        <dbReference type="Proteomes" id="UP001425155"/>
    </source>
</evidence>
<evidence type="ECO:0000256" key="9">
    <source>
        <dbReference type="ARBA" id="ARBA00023143"/>
    </source>
</evidence>
<keyword evidence="8" id="KW-0472">Membrane</keyword>
<dbReference type="Gene3D" id="3.40.1550.10">
    <property type="entry name" value="CheC-like"/>
    <property type="match status" value="1"/>
</dbReference>
<protein>
    <recommendedName>
        <fullName evidence="4">Flagellar motor switch protein FliM</fullName>
    </recommendedName>
</protein>
<dbReference type="InterPro" id="IPR001543">
    <property type="entry name" value="FliN-like_C"/>
</dbReference>
<dbReference type="RefSeq" id="WP_342112661.1">
    <property type="nucleotide sequence ID" value="NZ_JBCAUN010000001.1"/>
</dbReference>
<feature type="domain" description="Flagellar motor switch protein FliN-like C-terminal" evidence="11">
    <location>
        <begin position="226"/>
        <end position="294"/>
    </location>
</feature>
<dbReference type="PANTHER" id="PTHR30034">
    <property type="entry name" value="FLAGELLAR MOTOR SWITCH PROTEIN FLIM"/>
    <property type="match status" value="1"/>
</dbReference>
<dbReference type="InterPro" id="IPR001689">
    <property type="entry name" value="Flag_FliM"/>
</dbReference>
<dbReference type="InterPro" id="IPR028976">
    <property type="entry name" value="CheC-like_sf"/>
</dbReference>
<dbReference type="SUPFAM" id="SSF103039">
    <property type="entry name" value="CheC-like"/>
    <property type="match status" value="1"/>
</dbReference>
<keyword evidence="12" id="KW-0966">Cell projection</keyword>
<gene>
    <name evidence="12" type="ORF">WJX64_06575</name>
</gene>
<evidence type="ECO:0000256" key="6">
    <source>
        <dbReference type="ARBA" id="ARBA00022500"/>
    </source>
</evidence>
<dbReference type="Proteomes" id="UP001425155">
    <property type="component" value="Unassembled WGS sequence"/>
</dbReference>
<name>A0ABU9W2H4_9MICO</name>
<dbReference type="SUPFAM" id="SSF101801">
    <property type="entry name" value="Surface presentation of antigens (SPOA)"/>
    <property type="match status" value="1"/>
</dbReference>
<comment type="caution">
    <text evidence="12">The sequence shown here is derived from an EMBL/GenBank/DDBJ whole genome shotgun (WGS) entry which is preliminary data.</text>
</comment>
<dbReference type="Gene3D" id="2.30.330.10">
    <property type="entry name" value="SpoA-like"/>
    <property type="match status" value="1"/>
</dbReference>
<evidence type="ECO:0000313" key="12">
    <source>
        <dbReference type="EMBL" id="MEN1946200.1"/>
    </source>
</evidence>
<keyword evidence="5" id="KW-1003">Cell membrane</keyword>
<accession>A0ABU9W2H4</accession>
<reference evidence="12 13" key="1">
    <citation type="submission" date="2024-03" db="EMBL/GenBank/DDBJ databases">
        <title>YIM 134122 draft genome.</title>
        <authorList>
            <person name="Zuo S."/>
            <person name="Xiong L."/>
        </authorList>
    </citation>
    <scope>NUCLEOTIDE SEQUENCE [LARGE SCALE GENOMIC DNA]</scope>
    <source>
        <strain evidence="12 13">YIM 134122</strain>
    </source>
</reference>
<evidence type="ECO:0000259" key="11">
    <source>
        <dbReference type="Pfam" id="PF01052"/>
    </source>
</evidence>
<dbReference type="Pfam" id="PF01052">
    <property type="entry name" value="FliMN_C"/>
    <property type="match status" value="1"/>
</dbReference>
<keyword evidence="7" id="KW-0283">Flagellar rotation</keyword>
<evidence type="ECO:0000256" key="3">
    <source>
        <dbReference type="ARBA" id="ARBA00011049"/>
    </source>
</evidence>
<evidence type="ECO:0000256" key="4">
    <source>
        <dbReference type="ARBA" id="ARBA00021898"/>
    </source>
</evidence>
<evidence type="ECO:0000256" key="2">
    <source>
        <dbReference type="ARBA" id="ARBA00004202"/>
    </source>
</evidence>
<evidence type="ECO:0000256" key="1">
    <source>
        <dbReference type="ARBA" id="ARBA00004117"/>
    </source>
</evidence>
<evidence type="ECO:0000256" key="8">
    <source>
        <dbReference type="ARBA" id="ARBA00023136"/>
    </source>
</evidence>
<comment type="subcellular location">
    <subcellularLocation>
        <location evidence="1">Bacterial flagellum basal body</location>
    </subcellularLocation>
    <subcellularLocation>
        <location evidence="2">Cell membrane</location>
        <topology evidence="2">Peripheral membrane protein</topology>
    </subcellularLocation>
</comment>
<proteinExistence type="inferred from homology"/>
<keyword evidence="12" id="KW-0969">Cilium</keyword>
<comment type="similarity">
    <text evidence="3">Belongs to the FliM family.</text>
</comment>